<comment type="caution">
    <text evidence="2">The sequence shown here is derived from an EMBL/GenBank/DDBJ whole genome shotgun (WGS) entry which is preliminary data.</text>
</comment>
<gene>
    <name evidence="2" type="ORF">KIN20_003282</name>
</gene>
<dbReference type="EMBL" id="JAHQIW010000422">
    <property type="protein sequence ID" value="KAJ1348064.1"/>
    <property type="molecule type" value="Genomic_DNA"/>
</dbReference>
<protein>
    <submittedName>
        <fullName evidence="2">Uncharacterized protein</fullName>
    </submittedName>
</protein>
<reference evidence="2" key="1">
    <citation type="submission" date="2021-06" db="EMBL/GenBank/DDBJ databases">
        <title>Parelaphostrongylus tenuis whole genome reference sequence.</title>
        <authorList>
            <person name="Garwood T.J."/>
            <person name="Larsen P.A."/>
            <person name="Fountain-Jones N.M."/>
            <person name="Garbe J.R."/>
            <person name="Macchietto M.G."/>
            <person name="Kania S.A."/>
            <person name="Gerhold R.W."/>
            <person name="Richards J.E."/>
            <person name="Wolf T.M."/>
        </authorList>
    </citation>
    <scope>NUCLEOTIDE SEQUENCE</scope>
    <source>
        <strain evidence="2">MNPRO001-30</strain>
        <tissue evidence="2">Meninges</tissue>
    </source>
</reference>
<dbReference type="Proteomes" id="UP001196413">
    <property type="component" value="Unassembled WGS sequence"/>
</dbReference>
<feature type="region of interest" description="Disordered" evidence="1">
    <location>
        <begin position="72"/>
        <end position="95"/>
    </location>
</feature>
<proteinExistence type="predicted"/>
<dbReference type="AlphaFoldDB" id="A0AAD5MI52"/>
<evidence type="ECO:0000313" key="2">
    <source>
        <dbReference type="EMBL" id="KAJ1348064.1"/>
    </source>
</evidence>
<organism evidence="2 3">
    <name type="scientific">Parelaphostrongylus tenuis</name>
    <name type="common">Meningeal worm</name>
    <dbReference type="NCBI Taxonomy" id="148309"/>
    <lineage>
        <taxon>Eukaryota</taxon>
        <taxon>Metazoa</taxon>
        <taxon>Ecdysozoa</taxon>
        <taxon>Nematoda</taxon>
        <taxon>Chromadorea</taxon>
        <taxon>Rhabditida</taxon>
        <taxon>Rhabditina</taxon>
        <taxon>Rhabditomorpha</taxon>
        <taxon>Strongyloidea</taxon>
        <taxon>Metastrongylidae</taxon>
        <taxon>Parelaphostrongylus</taxon>
    </lineage>
</organism>
<sequence length="116" mass="12964">METMTKQNLTYERSLPLLTESEELVSNKVSSVLRAQRSVAEKFAISNENFTSHADRSCMVYRSYVINPQLPHTLPSSMNSDSVQEGSGWTEERGTIEPLAQKITIDFECGSKASLC</sequence>
<name>A0AAD5MI52_PARTN</name>
<evidence type="ECO:0000313" key="3">
    <source>
        <dbReference type="Proteomes" id="UP001196413"/>
    </source>
</evidence>
<feature type="compositionally biased region" description="Polar residues" evidence="1">
    <location>
        <begin position="74"/>
        <end position="87"/>
    </location>
</feature>
<keyword evidence="3" id="KW-1185">Reference proteome</keyword>
<accession>A0AAD5MI52</accession>
<evidence type="ECO:0000256" key="1">
    <source>
        <dbReference type="SAM" id="MobiDB-lite"/>
    </source>
</evidence>